<gene>
    <name evidence="4" type="ORF">MNBD_GAMMA13-1418</name>
</gene>
<dbReference type="Gene3D" id="1.10.530.10">
    <property type="match status" value="1"/>
</dbReference>
<dbReference type="Gene3D" id="1.25.20.10">
    <property type="entry name" value="Bacterial muramidases"/>
    <property type="match status" value="1"/>
</dbReference>
<feature type="domain" description="Transglycosylase SLT" evidence="2">
    <location>
        <begin position="476"/>
        <end position="591"/>
    </location>
</feature>
<dbReference type="SUPFAM" id="SSF53955">
    <property type="entry name" value="Lysozyme-like"/>
    <property type="match status" value="1"/>
</dbReference>
<dbReference type="InterPro" id="IPR008258">
    <property type="entry name" value="Transglycosylase_SLT_dom_1"/>
</dbReference>
<keyword evidence="4" id="KW-0326">Glycosidase</keyword>
<accession>A0A3B0YP60</accession>
<dbReference type="GO" id="GO:0004553">
    <property type="term" value="F:hydrolase activity, hydrolyzing O-glycosyl compounds"/>
    <property type="evidence" value="ECO:0007669"/>
    <property type="project" value="InterPro"/>
</dbReference>
<dbReference type="EC" id="3.2.1.-" evidence="4"/>
<dbReference type="Pfam" id="PF14718">
    <property type="entry name" value="SLT_L"/>
    <property type="match status" value="1"/>
</dbReference>
<dbReference type="InterPro" id="IPR008939">
    <property type="entry name" value="Lytic_TGlycosylase_superhlx_U"/>
</dbReference>
<keyword evidence="1" id="KW-0732">Signal</keyword>
<dbReference type="Pfam" id="PF01464">
    <property type="entry name" value="SLT"/>
    <property type="match status" value="1"/>
</dbReference>
<sequence>MPRLITGIIVASFLAFAGSAAASERQREQFLQAESALKKGRTSEYRQLKPMLVDYPLYGYLDYWELRRRLSKAKADDVEQFLQQYPGQPISIRLRHSWLHKLGQRKDWDTYLQFYTPQSSVTLQCYDVRARLQKGDHQQALKDVLSLWLVGHSQPDACNSAFDQLYASGTLGSEHIWARIRLAFKKQKSSLAGFLAKRLSAEDRKWVKRWEYAHRRPTSAMSKDWAKKDTPLVREILVHAAKRLARHKPEQAWKHWQSLSKNHRFRTTQQGEVLGKIGLYGALENHPQAAVWLASVPNEQATADIRQWRVRTALADKDWDSALHWINELTENERNADNWRYWRAYALEAKGLKGDAFTAYARLSDERSYFGFLAADQLKRPYQMNDVRLNFSEEQLQSIKIIPAIERARELYLASKRTDARREWFHATRELPQDKLKIAASIAHSWGWYDRAIITASQARHWSDLALRFPLPHRESIFANAGRYDLDPALIYGVIRQESAFMEDARSAVGALGLMQLMPSTGKQTARAINLHYRGQAGLIRSDNNIRLGSAYLNKLLTRYNGSPVLAAAAYNAGPHRVSRWLPTTGDMNASLWMERIPFKETRTYVRRVLAYATIFEWRLEQPATRLSNRLPTVKQRY</sequence>
<reference evidence="4" key="1">
    <citation type="submission" date="2018-06" db="EMBL/GenBank/DDBJ databases">
        <authorList>
            <person name="Zhirakovskaya E."/>
        </authorList>
    </citation>
    <scope>NUCLEOTIDE SEQUENCE</scope>
</reference>
<feature type="domain" description="Lytic transglycosylase superhelical linker" evidence="3">
    <location>
        <begin position="403"/>
        <end position="465"/>
    </location>
</feature>
<evidence type="ECO:0000256" key="1">
    <source>
        <dbReference type="ARBA" id="ARBA00022729"/>
    </source>
</evidence>
<dbReference type="InterPro" id="IPR023346">
    <property type="entry name" value="Lysozyme-like_dom_sf"/>
</dbReference>
<dbReference type="CDD" id="cd13401">
    <property type="entry name" value="Slt70-like"/>
    <property type="match status" value="1"/>
</dbReference>
<proteinExistence type="predicted"/>
<dbReference type="PANTHER" id="PTHR37423:SF5">
    <property type="entry name" value="SOLUBLE LYTIC MUREIN TRANSGLYCOSYLASE"/>
    <property type="match status" value="1"/>
</dbReference>
<keyword evidence="4" id="KW-0378">Hydrolase</keyword>
<dbReference type="AlphaFoldDB" id="A0A3B0YP60"/>
<dbReference type="InterPro" id="IPR037061">
    <property type="entry name" value="Lytic_TGlycoase_superhlx_L_sf"/>
</dbReference>
<evidence type="ECO:0000259" key="3">
    <source>
        <dbReference type="Pfam" id="PF14718"/>
    </source>
</evidence>
<evidence type="ECO:0000313" key="4">
    <source>
        <dbReference type="EMBL" id="VAW77032.1"/>
    </source>
</evidence>
<dbReference type="InterPro" id="IPR012289">
    <property type="entry name" value="Lytic_TGlycosylase_superhlx_L"/>
</dbReference>
<dbReference type="Gene3D" id="1.10.1240.20">
    <property type="entry name" value="Lytic transglycosylase, superhelical linker domain"/>
    <property type="match status" value="1"/>
</dbReference>
<dbReference type="SUPFAM" id="SSF48435">
    <property type="entry name" value="Bacterial muramidases"/>
    <property type="match status" value="1"/>
</dbReference>
<protein>
    <submittedName>
        <fullName evidence="4">Soluble lytic murein transglycosylase</fullName>
        <ecNumber evidence="4">3.2.1.-</ecNumber>
    </submittedName>
</protein>
<dbReference type="GO" id="GO:0042597">
    <property type="term" value="C:periplasmic space"/>
    <property type="evidence" value="ECO:0007669"/>
    <property type="project" value="InterPro"/>
</dbReference>
<dbReference type="PANTHER" id="PTHR37423">
    <property type="entry name" value="SOLUBLE LYTIC MUREIN TRANSGLYCOSYLASE-RELATED"/>
    <property type="match status" value="1"/>
</dbReference>
<organism evidence="4">
    <name type="scientific">hydrothermal vent metagenome</name>
    <dbReference type="NCBI Taxonomy" id="652676"/>
    <lineage>
        <taxon>unclassified sequences</taxon>
        <taxon>metagenomes</taxon>
        <taxon>ecological metagenomes</taxon>
    </lineage>
</organism>
<evidence type="ECO:0000259" key="2">
    <source>
        <dbReference type="Pfam" id="PF01464"/>
    </source>
</evidence>
<name>A0A3B0YP60_9ZZZZ</name>
<dbReference type="EMBL" id="UOFK01000107">
    <property type="protein sequence ID" value="VAW77032.1"/>
    <property type="molecule type" value="Genomic_DNA"/>
</dbReference>